<dbReference type="Proteomes" id="UP001281761">
    <property type="component" value="Unassembled WGS sequence"/>
</dbReference>
<organism evidence="1 2">
    <name type="scientific">Blattamonas nauphoetae</name>
    <dbReference type="NCBI Taxonomy" id="2049346"/>
    <lineage>
        <taxon>Eukaryota</taxon>
        <taxon>Metamonada</taxon>
        <taxon>Preaxostyla</taxon>
        <taxon>Oxymonadida</taxon>
        <taxon>Blattamonas</taxon>
    </lineage>
</organism>
<reference evidence="1 2" key="1">
    <citation type="journal article" date="2022" name="bioRxiv">
        <title>Genomics of Preaxostyla Flagellates Illuminates Evolutionary Transitions and the Path Towards Mitochondrial Loss.</title>
        <authorList>
            <person name="Novak L.V.F."/>
            <person name="Treitli S.C."/>
            <person name="Pyrih J."/>
            <person name="Halakuc P."/>
            <person name="Pipaliya S.V."/>
            <person name="Vacek V."/>
            <person name="Brzon O."/>
            <person name="Soukal P."/>
            <person name="Eme L."/>
            <person name="Dacks J.B."/>
            <person name="Karnkowska A."/>
            <person name="Elias M."/>
            <person name="Hampl V."/>
        </authorList>
    </citation>
    <scope>NUCLEOTIDE SEQUENCE [LARGE SCALE GENOMIC DNA]</scope>
    <source>
        <strain evidence="1">NAU3</strain>
        <tissue evidence="1">Gut</tissue>
    </source>
</reference>
<evidence type="ECO:0000313" key="2">
    <source>
        <dbReference type="Proteomes" id="UP001281761"/>
    </source>
</evidence>
<dbReference type="EMBL" id="JARBJD010000139">
    <property type="protein sequence ID" value="KAK2950307.1"/>
    <property type="molecule type" value="Genomic_DNA"/>
</dbReference>
<protein>
    <submittedName>
        <fullName evidence="1">Uncharacterized protein</fullName>
    </submittedName>
</protein>
<comment type="caution">
    <text evidence="1">The sequence shown here is derived from an EMBL/GenBank/DDBJ whole genome shotgun (WGS) entry which is preliminary data.</text>
</comment>
<gene>
    <name evidence="1" type="ORF">BLNAU_14799</name>
</gene>
<name>A0ABQ9XI50_9EUKA</name>
<sequence>MSTHQSTLTQFHKLLSSEFGLCTALSGNKATVSGNDVFVGKDVFGSKTIKEIGSFGGGSLSDWFHVVIEDLGKTEEEKVDIGLLIPLPTVSVNGSVNELMTGMSGTDSEACKWTSTFCATLGYVMKSLRSKHDGKDIEMKTQFVWNMTYTELPMKVSDQNVKLTGTTAKDQTKCNETRTIVEMDSKSSAGSALFTIENKAVFSVSNLDLRIRGGHGLFVVESTGDSLRIENCGMIASSGSSLSESVICVNGGSLELLSSLLNTTESPTCSLSVALISVNSATANVILNTISISGFSFSSSSLVHLATQTSMTVKHVTFEGCIHSLGKGHLVLVEGTNLENQISPASWEGTFSEATPMESHWGKDSALSSSSEWKETSLLFYLFRPDGKIVAGGTGNKASTHPFCGSEQLICSTLESAHNSLRDGLDTVWIESDISLSSKLAVVTSAKYTSSTSTKRVLSLTQSGMVEVDGCRRLHPQPNRVTNN</sequence>
<evidence type="ECO:0000313" key="1">
    <source>
        <dbReference type="EMBL" id="KAK2950307.1"/>
    </source>
</evidence>
<accession>A0ABQ9XI50</accession>
<proteinExistence type="predicted"/>
<keyword evidence="2" id="KW-1185">Reference proteome</keyword>